<dbReference type="SUPFAM" id="SSF101941">
    <property type="entry name" value="NAC domain"/>
    <property type="match status" value="1"/>
</dbReference>
<reference evidence="19" key="1">
    <citation type="submission" date="2019-03" db="EMBL/GenBank/DDBJ databases">
        <authorList>
            <person name="Mank J."/>
            <person name="Almeida P."/>
        </authorList>
    </citation>
    <scope>NUCLEOTIDE SEQUENCE</scope>
    <source>
        <strain evidence="19">78183</strain>
    </source>
</reference>
<keyword evidence="3 17" id="KW-0052">Apoplast</keyword>
<evidence type="ECO:0000256" key="17">
    <source>
        <dbReference type="RuleBase" id="RU366015"/>
    </source>
</evidence>
<dbReference type="InterPro" id="IPR011051">
    <property type="entry name" value="RmlC_Cupin_sf"/>
</dbReference>
<gene>
    <name evidence="19" type="ORF">SVIM_LOCUS379564</name>
</gene>
<keyword evidence="10" id="KW-0804">Transcription</keyword>
<keyword evidence="8" id="KW-0238">DNA-binding</keyword>
<dbReference type="SMART" id="SM00835">
    <property type="entry name" value="Cupin_1"/>
    <property type="match status" value="1"/>
</dbReference>
<dbReference type="Gene3D" id="2.60.120.10">
    <property type="entry name" value="Jelly Rolls"/>
    <property type="match status" value="1"/>
</dbReference>
<keyword evidence="13" id="KW-0539">Nucleus</keyword>
<feature type="binding site" evidence="15">
    <location>
        <position position="154"/>
    </location>
    <ligand>
        <name>Mn(2+)</name>
        <dbReference type="ChEBI" id="CHEBI:29035"/>
    </ligand>
</feature>
<dbReference type="GO" id="GO:0010497">
    <property type="term" value="P:plasmodesmata-mediated intercellular transport"/>
    <property type="evidence" value="ECO:0007669"/>
    <property type="project" value="UniProtKB-ARBA"/>
</dbReference>
<keyword evidence="9 16" id="KW-1015">Disulfide bond</keyword>
<feature type="binding site" evidence="14">
    <location>
        <position position="115"/>
    </location>
    <ligand>
        <name>oxalate</name>
        <dbReference type="ChEBI" id="CHEBI:30623"/>
    </ligand>
</feature>
<feature type="signal peptide" evidence="17">
    <location>
        <begin position="1"/>
        <end position="20"/>
    </location>
</feature>
<keyword evidence="12 14" id="KW-0464">Manganese</keyword>
<dbReference type="GO" id="GO:0009506">
    <property type="term" value="C:plasmodesma"/>
    <property type="evidence" value="ECO:0007669"/>
    <property type="project" value="UniProtKB-ARBA"/>
</dbReference>
<dbReference type="EMBL" id="CAADRP010001841">
    <property type="protein sequence ID" value="VFU54371.1"/>
    <property type="molecule type" value="Genomic_DNA"/>
</dbReference>
<dbReference type="SUPFAM" id="SSF51182">
    <property type="entry name" value="RmlC-like cupins"/>
    <property type="match status" value="1"/>
</dbReference>
<dbReference type="Pfam" id="PF00190">
    <property type="entry name" value="Cupin_1"/>
    <property type="match status" value="1"/>
</dbReference>
<keyword evidence="7" id="KW-0805">Transcription regulation</keyword>
<evidence type="ECO:0000256" key="9">
    <source>
        <dbReference type="ARBA" id="ARBA00023157"/>
    </source>
</evidence>
<feature type="binding site" evidence="14">
    <location>
        <position position="110"/>
    </location>
    <ligand>
        <name>oxalate</name>
        <dbReference type="ChEBI" id="CHEBI:30623"/>
    </ligand>
</feature>
<protein>
    <recommendedName>
        <fullName evidence="17">Germin-like protein</fullName>
    </recommendedName>
</protein>
<comment type="subcellular location">
    <subcellularLocation>
        <location evidence="1 17">Secreted</location>
        <location evidence="1 17">Extracellular space</location>
        <location evidence="1 17">Apoplast</location>
    </subcellularLocation>
</comment>
<evidence type="ECO:0000256" key="16">
    <source>
        <dbReference type="PIRSR" id="PIRSR601929-3"/>
    </source>
</evidence>
<evidence type="ECO:0000256" key="1">
    <source>
        <dbReference type="ARBA" id="ARBA00004271"/>
    </source>
</evidence>
<dbReference type="GO" id="GO:2000280">
    <property type="term" value="P:regulation of root development"/>
    <property type="evidence" value="ECO:0007669"/>
    <property type="project" value="UniProtKB-ARBA"/>
</dbReference>
<comment type="similarity">
    <text evidence="2 17">Belongs to the germin family.</text>
</comment>
<accession>A0A6N2MJK9</accession>
<feature type="binding site" evidence="15">
    <location>
        <position position="108"/>
    </location>
    <ligand>
        <name>Mn(2+)</name>
        <dbReference type="ChEBI" id="CHEBI:29035"/>
    </ligand>
</feature>
<evidence type="ECO:0000313" key="19">
    <source>
        <dbReference type="EMBL" id="VFU54371.1"/>
    </source>
</evidence>
<dbReference type="InterPro" id="IPR014710">
    <property type="entry name" value="RmlC-like_jellyroll"/>
</dbReference>
<dbReference type="InterPro" id="IPR001929">
    <property type="entry name" value="Germin"/>
</dbReference>
<organism evidence="19">
    <name type="scientific">Salix viminalis</name>
    <name type="common">Common osier</name>
    <name type="synonym">Basket willow</name>
    <dbReference type="NCBI Taxonomy" id="40686"/>
    <lineage>
        <taxon>Eukaryota</taxon>
        <taxon>Viridiplantae</taxon>
        <taxon>Streptophyta</taxon>
        <taxon>Embryophyta</taxon>
        <taxon>Tracheophyta</taxon>
        <taxon>Spermatophyta</taxon>
        <taxon>Magnoliopsida</taxon>
        <taxon>eudicotyledons</taxon>
        <taxon>Gunneridae</taxon>
        <taxon>Pentapetalae</taxon>
        <taxon>rosids</taxon>
        <taxon>fabids</taxon>
        <taxon>Malpighiales</taxon>
        <taxon>Salicaceae</taxon>
        <taxon>Saliceae</taxon>
        <taxon>Salix</taxon>
    </lineage>
</organism>
<evidence type="ECO:0000256" key="11">
    <source>
        <dbReference type="ARBA" id="ARBA00023180"/>
    </source>
</evidence>
<evidence type="ECO:0000256" key="6">
    <source>
        <dbReference type="ARBA" id="ARBA00022729"/>
    </source>
</evidence>
<dbReference type="PANTHER" id="PTHR31238">
    <property type="entry name" value="GERMIN-LIKE PROTEIN SUBFAMILY 3 MEMBER 3"/>
    <property type="match status" value="1"/>
</dbReference>
<dbReference type="GO" id="GO:0048046">
    <property type="term" value="C:apoplast"/>
    <property type="evidence" value="ECO:0007669"/>
    <property type="project" value="UniProtKB-SubCell"/>
</dbReference>
<keyword evidence="6 17" id="KW-0732">Signal</keyword>
<evidence type="ECO:0000256" key="4">
    <source>
        <dbReference type="ARBA" id="ARBA00022525"/>
    </source>
</evidence>
<keyword evidence="11" id="KW-0325">Glycoprotein</keyword>
<dbReference type="PRINTS" id="PR00325">
    <property type="entry name" value="GERMIN"/>
</dbReference>
<dbReference type="InterPro" id="IPR003441">
    <property type="entry name" value="NAC-dom"/>
</dbReference>
<feature type="binding site" evidence="15">
    <location>
        <position position="115"/>
    </location>
    <ligand>
        <name>Mn(2+)</name>
        <dbReference type="ChEBI" id="CHEBI:29035"/>
    </ligand>
</feature>
<evidence type="ECO:0000256" key="10">
    <source>
        <dbReference type="ARBA" id="ARBA00023163"/>
    </source>
</evidence>
<evidence type="ECO:0000256" key="2">
    <source>
        <dbReference type="ARBA" id="ARBA00007456"/>
    </source>
</evidence>
<evidence type="ECO:0000256" key="15">
    <source>
        <dbReference type="PIRSR" id="PIRSR601929-2"/>
    </source>
</evidence>
<dbReference type="InterPro" id="IPR006045">
    <property type="entry name" value="Cupin_1"/>
</dbReference>
<evidence type="ECO:0000256" key="7">
    <source>
        <dbReference type="ARBA" id="ARBA00023015"/>
    </source>
</evidence>
<evidence type="ECO:0000259" key="18">
    <source>
        <dbReference type="PROSITE" id="PS51005"/>
    </source>
</evidence>
<evidence type="ECO:0000256" key="3">
    <source>
        <dbReference type="ARBA" id="ARBA00022523"/>
    </source>
</evidence>
<dbReference type="FunFam" id="2.60.120.10:FF:000025">
    <property type="entry name" value="germin-like protein subfamily 2 member 1"/>
    <property type="match status" value="1"/>
</dbReference>
<keyword evidence="5 14" id="KW-0479">Metal-binding</keyword>
<dbReference type="AlphaFoldDB" id="A0A6N2MJK9"/>
<feature type="chain" id="PRO_5027155111" description="Germin-like protein" evidence="17">
    <location>
        <begin position="21"/>
        <end position="297"/>
    </location>
</feature>
<dbReference type="InterPro" id="IPR036093">
    <property type="entry name" value="NAC_dom_sf"/>
</dbReference>
<keyword evidence="4 17" id="KW-0964">Secreted</keyword>
<dbReference type="CDD" id="cd02241">
    <property type="entry name" value="cupin_OxOx"/>
    <property type="match status" value="1"/>
</dbReference>
<dbReference type="InterPro" id="IPR019780">
    <property type="entry name" value="Germin_Mn-BS"/>
</dbReference>
<evidence type="ECO:0000256" key="8">
    <source>
        <dbReference type="ARBA" id="ARBA00023125"/>
    </source>
</evidence>
<evidence type="ECO:0000256" key="13">
    <source>
        <dbReference type="ARBA" id="ARBA00023242"/>
    </source>
</evidence>
<dbReference type="GO" id="GO:0006355">
    <property type="term" value="P:regulation of DNA-templated transcription"/>
    <property type="evidence" value="ECO:0007669"/>
    <property type="project" value="InterPro"/>
</dbReference>
<evidence type="ECO:0000256" key="12">
    <source>
        <dbReference type="ARBA" id="ARBA00023211"/>
    </source>
</evidence>
<feature type="domain" description="NAC" evidence="18">
    <location>
        <begin position="218"/>
        <end position="297"/>
    </location>
</feature>
<dbReference type="GO" id="GO:0030145">
    <property type="term" value="F:manganese ion binding"/>
    <property type="evidence" value="ECO:0007669"/>
    <property type="project" value="UniProtKB-UniRule"/>
</dbReference>
<dbReference type="Pfam" id="PF02365">
    <property type="entry name" value="NAM"/>
    <property type="match status" value="1"/>
</dbReference>
<dbReference type="PROSITE" id="PS00725">
    <property type="entry name" value="GERMIN"/>
    <property type="match status" value="1"/>
</dbReference>
<sequence>MKSTLFSCIFLCSWITICLAESDNLQDTCPTATTGKQAFFINGFPCKNPNSVVASDFKSSKLSHPGDTHNFLRSSLTLDMAADFPGLNTLGLSIARTDLEVDGLTVPHSHPRASEILFVSTGLVIAGFFDTQKKLFLRTLKPGEVFVVPQGLLHFIINYGDEAAVIFSVLNSQNPGVAKIVDATFESDEEMIDKLARKMKSAAGMELEEYGIQNSPRPPPGFKFVPTDEELVHYCVYDKVHERLPGEVAILFKDCDLYGEEEPWKNIQQIDKFVQSFNVDPIINIEPIMASSEDVRY</sequence>
<evidence type="ECO:0000256" key="5">
    <source>
        <dbReference type="ARBA" id="ARBA00022723"/>
    </source>
</evidence>
<name>A0A6N2MJK9_SALVM</name>
<dbReference type="GO" id="GO:0003677">
    <property type="term" value="F:DNA binding"/>
    <property type="evidence" value="ECO:0007669"/>
    <property type="project" value="UniProtKB-KW"/>
</dbReference>
<proteinExistence type="inferred from homology"/>
<feature type="disulfide bond" evidence="16">
    <location>
        <begin position="29"/>
        <end position="46"/>
    </location>
</feature>
<dbReference type="PROSITE" id="PS51005">
    <property type="entry name" value="NAC"/>
    <property type="match status" value="1"/>
</dbReference>
<evidence type="ECO:0000256" key="14">
    <source>
        <dbReference type="PIRSR" id="PIRSR601929-1"/>
    </source>
</evidence>
<feature type="binding site" evidence="15">
    <location>
        <position position="110"/>
    </location>
    <ligand>
        <name>Mn(2+)</name>
        <dbReference type="ChEBI" id="CHEBI:29035"/>
    </ligand>
</feature>